<dbReference type="RefSeq" id="WP_003781823.1">
    <property type="nucleotide sequence ID" value="NZ_GL870929.1"/>
</dbReference>
<dbReference type="PROSITE" id="PS51257">
    <property type="entry name" value="PROKAR_LIPOPROTEIN"/>
    <property type="match status" value="1"/>
</dbReference>
<proteinExistence type="predicted"/>
<reference evidence="1 2" key="1">
    <citation type="submission" date="2011-01" db="EMBL/GenBank/DDBJ databases">
        <authorList>
            <person name="Muzny D."/>
            <person name="Qin X."/>
            <person name="Deng J."/>
            <person name="Jiang H."/>
            <person name="Liu Y."/>
            <person name="Qu J."/>
            <person name="Song X.-Z."/>
            <person name="Zhang L."/>
            <person name="Thornton R."/>
            <person name="Coyle M."/>
            <person name="Francisco L."/>
            <person name="Jackson L."/>
            <person name="Javaid M."/>
            <person name="Korchina V."/>
            <person name="Kovar C."/>
            <person name="Mata R."/>
            <person name="Mathew T."/>
            <person name="Ngo R."/>
            <person name="Nguyen L."/>
            <person name="Nguyen N."/>
            <person name="Okwuonu G."/>
            <person name="Ongeri F."/>
            <person name="Pham C."/>
            <person name="Simmons D."/>
            <person name="Wilczek-Boney K."/>
            <person name="Hale W."/>
            <person name="Jakkamsetti A."/>
            <person name="Pham P."/>
            <person name="Ruth R."/>
            <person name="San Lucas F."/>
            <person name="Warren J."/>
            <person name="Zhang J."/>
            <person name="Zhao Z."/>
            <person name="Zhou C."/>
            <person name="Zhu D."/>
            <person name="Lee S."/>
            <person name="Bess C."/>
            <person name="Blankenburg K."/>
            <person name="Forbes L."/>
            <person name="Fu Q."/>
            <person name="Gubbala S."/>
            <person name="Hirani K."/>
            <person name="Jayaseelan J.C."/>
            <person name="Lara F."/>
            <person name="Munidasa M."/>
            <person name="Palculict T."/>
            <person name="Patil S."/>
            <person name="Pu L.-L."/>
            <person name="Saada N."/>
            <person name="Tang L."/>
            <person name="Weissenberger G."/>
            <person name="Zhu Y."/>
            <person name="Hemphill L."/>
            <person name="Shang Y."/>
            <person name="Youmans B."/>
            <person name="Ayvaz T."/>
            <person name="Ross M."/>
            <person name="Santibanez J."/>
            <person name="Aqrawi P."/>
            <person name="Gross S."/>
            <person name="Joshi V."/>
            <person name="Fowler G."/>
            <person name="Nazareth L."/>
            <person name="Reid J."/>
            <person name="Worley K."/>
            <person name="Petrosino J."/>
            <person name="Highlander S."/>
            <person name="Gibbs R."/>
        </authorList>
    </citation>
    <scope>NUCLEOTIDE SEQUENCE [LARGE SCALE GENOMIC DNA]</scope>
    <source>
        <strain evidence="1 2">ATCC 33394</strain>
    </source>
</reference>
<gene>
    <name evidence="1" type="ORF">HMPREF9098_0642</name>
</gene>
<dbReference type="Proteomes" id="UP000004088">
    <property type="component" value="Unassembled WGS sequence"/>
</dbReference>
<evidence type="ECO:0000313" key="1">
    <source>
        <dbReference type="EMBL" id="EGC17831.1"/>
    </source>
</evidence>
<name>F0EXT2_9NEIS</name>
<accession>F0EXT2</accession>
<protein>
    <recommendedName>
        <fullName evidence="3">Lipoprotein</fullName>
    </recommendedName>
</protein>
<evidence type="ECO:0000313" key="2">
    <source>
        <dbReference type="Proteomes" id="UP000004088"/>
    </source>
</evidence>
<organism evidence="1 2">
    <name type="scientific">Kingella denitrificans ATCC 33394</name>
    <dbReference type="NCBI Taxonomy" id="888741"/>
    <lineage>
        <taxon>Bacteria</taxon>
        <taxon>Pseudomonadati</taxon>
        <taxon>Pseudomonadota</taxon>
        <taxon>Betaproteobacteria</taxon>
        <taxon>Neisseriales</taxon>
        <taxon>Neisseriaceae</taxon>
        <taxon>Kingella</taxon>
    </lineage>
</organism>
<evidence type="ECO:0008006" key="3">
    <source>
        <dbReference type="Google" id="ProtNLM"/>
    </source>
</evidence>
<dbReference type="EMBL" id="AEWV01000013">
    <property type="protein sequence ID" value="EGC17831.1"/>
    <property type="molecule type" value="Genomic_DNA"/>
</dbReference>
<dbReference type="HOGENOM" id="CLU_1303523_0_0_4"/>
<keyword evidence="2" id="KW-1185">Reference proteome</keyword>
<dbReference type="AlphaFoldDB" id="F0EXT2"/>
<comment type="caution">
    <text evidence="1">The sequence shown here is derived from an EMBL/GenBank/DDBJ whole genome shotgun (WGS) entry which is preliminary data.</text>
</comment>
<sequence length="216" mass="24350">MKKLWLGGLAVCLLSACSPSQISKSDVQKALDASKTLNQICVPFQLTIDTRLKENDEITQELLGAREVRFLKRRPDGKHANHAAAEQMEALVDAGIYSSAESKRIGEGEETIRYYSYQLTPKGENYFVPSPHGALLCVGQQKVTDIRYYTEPTPANGITVSQVAYQADIQMPSWAKTLLRDTPMYEDLKQPLNEKITLVKTNGGWRDIRQIRRDLY</sequence>